<dbReference type="OrthoDB" id="1713720at2759"/>
<feature type="compositionally biased region" description="Polar residues" evidence="1">
    <location>
        <begin position="162"/>
        <end position="174"/>
    </location>
</feature>
<evidence type="ECO:0000313" key="2">
    <source>
        <dbReference type="EMBL" id="PWA96243.1"/>
    </source>
</evidence>
<organism evidence="2 3">
    <name type="scientific">Artemisia annua</name>
    <name type="common">Sweet wormwood</name>
    <dbReference type="NCBI Taxonomy" id="35608"/>
    <lineage>
        <taxon>Eukaryota</taxon>
        <taxon>Viridiplantae</taxon>
        <taxon>Streptophyta</taxon>
        <taxon>Embryophyta</taxon>
        <taxon>Tracheophyta</taxon>
        <taxon>Spermatophyta</taxon>
        <taxon>Magnoliopsida</taxon>
        <taxon>eudicotyledons</taxon>
        <taxon>Gunneridae</taxon>
        <taxon>Pentapetalae</taxon>
        <taxon>asterids</taxon>
        <taxon>campanulids</taxon>
        <taxon>Asterales</taxon>
        <taxon>Asteraceae</taxon>
        <taxon>Asteroideae</taxon>
        <taxon>Anthemideae</taxon>
        <taxon>Artemisiinae</taxon>
        <taxon>Artemisia</taxon>
    </lineage>
</organism>
<evidence type="ECO:0000256" key="1">
    <source>
        <dbReference type="SAM" id="MobiDB-lite"/>
    </source>
</evidence>
<name>A0A2U1QE46_ARTAN</name>
<accession>A0A2U1QE46</accession>
<dbReference type="SUPFAM" id="SSF50249">
    <property type="entry name" value="Nucleic acid-binding proteins"/>
    <property type="match status" value="1"/>
</dbReference>
<keyword evidence="2" id="KW-0067">ATP-binding</keyword>
<keyword evidence="2" id="KW-0547">Nucleotide-binding</keyword>
<proteinExistence type="predicted"/>
<comment type="caution">
    <text evidence="2">The sequence shown here is derived from an EMBL/GenBank/DDBJ whole genome shotgun (WGS) entry which is preliminary data.</text>
</comment>
<reference evidence="2 3" key="1">
    <citation type="journal article" date="2018" name="Mol. Plant">
        <title>The genome of Artemisia annua provides insight into the evolution of Asteraceae family and artemisinin biosynthesis.</title>
        <authorList>
            <person name="Shen Q."/>
            <person name="Zhang L."/>
            <person name="Liao Z."/>
            <person name="Wang S."/>
            <person name="Yan T."/>
            <person name="Shi P."/>
            <person name="Liu M."/>
            <person name="Fu X."/>
            <person name="Pan Q."/>
            <person name="Wang Y."/>
            <person name="Lv Z."/>
            <person name="Lu X."/>
            <person name="Zhang F."/>
            <person name="Jiang W."/>
            <person name="Ma Y."/>
            <person name="Chen M."/>
            <person name="Hao X."/>
            <person name="Li L."/>
            <person name="Tang Y."/>
            <person name="Lv G."/>
            <person name="Zhou Y."/>
            <person name="Sun X."/>
            <person name="Brodelius P.E."/>
            <person name="Rose J.K.C."/>
            <person name="Tang K."/>
        </authorList>
    </citation>
    <scope>NUCLEOTIDE SEQUENCE [LARGE SCALE GENOMIC DNA]</scope>
    <source>
        <strain evidence="3">cv. Huhao1</strain>
        <tissue evidence="2">Leaf</tissue>
    </source>
</reference>
<dbReference type="Gene3D" id="2.40.50.140">
    <property type="entry name" value="Nucleic acid-binding proteins"/>
    <property type="match status" value="1"/>
</dbReference>
<dbReference type="GO" id="GO:0004386">
    <property type="term" value="F:helicase activity"/>
    <property type="evidence" value="ECO:0007669"/>
    <property type="project" value="UniProtKB-KW"/>
</dbReference>
<dbReference type="Proteomes" id="UP000245207">
    <property type="component" value="Unassembled WGS sequence"/>
</dbReference>
<evidence type="ECO:0000313" key="3">
    <source>
        <dbReference type="Proteomes" id="UP000245207"/>
    </source>
</evidence>
<keyword evidence="2" id="KW-0378">Hydrolase</keyword>
<protein>
    <submittedName>
        <fullName evidence="2">DNA/RNA helicase, ATP-dependent, DEAH-box type, conserved site-containing protein</fullName>
    </submittedName>
</protein>
<dbReference type="STRING" id="35608.A0A2U1QE46"/>
<keyword evidence="3" id="KW-1185">Reference proteome</keyword>
<dbReference type="AlphaFoldDB" id="A0A2U1QE46"/>
<dbReference type="InterPro" id="IPR012340">
    <property type="entry name" value="NA-bd_OB-fold"/>
</dbReference>
<sequence>MSESNEDCLKELEYYLCKKLANSHRFPVRTLFSFVHASFPPKHKSKFEKNNGSRNANESKLSCSSLKIGGGEDRYDGRIGLVPAEGRSRLDGDHGVELYKVYRGFVTRVMDKYCCVQLHDFKDIEGIVHVSQMSRREVVNANEITGRDLLPLKKSGDDESLRTNPFSGRSNNAWSMTRIGPSGIRIADDEDVGVSSRTKLKRINSPERWEAKQLKASGVLGVKGHPVYHDETEEGVELNEDEPAFLQGKTKYSMDMSPILKNPEGSLSSARALQAALLEERKEIEGQRQRTMIDYIPKHFNRP</sequence>
<gene>
    <name evidence="2" type="ORF">CTI12_AA030200</name>
</gene>
<keyword evidence="2" id="KW-0347">Helicase</keyword>
<feature type="region of interest" description="Disordered" evidence="1">
    <location>
        <begin position="155"/>
        <end position="174"/>
    </location>
</feature>
<dbReference type="EMBL" id="PKPP01000188">
    <property type="protein sequence ID" value="PWA96243.1"/>
    <property type="molecule type" value="Genomic_DNA"/>
</dbReference>